<dbReference type="Proteomes" id="UP000246715">
    <property type="component" value="Segment"/>
</dbReference>
<reference evidence="1 2" key="1">
    <citation type="journal article" date="2007" name="Virology">
        <title>Sequence and annotation of the 314-kb MT325 and the 321-kb FR483 viruses that infect Chlorella Pbi.</title>
        <authorList>
            <person name="Fitzgerald L.A."/>
            <person name="Graves M.V."/>
            <person name="Li X."/>
            <person name="Feldblyum T."/>
            <person name="Hartigan J."/>
            <person name="Van Etten J.L."/>
        </authorList>
    </citation>
    <scope>NUCLEOTIDE SEQUENCE [LARGE SCALE GENOMIC DNA]</scope>
    <source>
        <strain evidence="1 2">MT325</strain>
    </source>
</reference>
<dbReference type="EMBL" id="DQ491001">
    <property type="protein sequence ID" value="ABT14071.1"/>
    <property type="molecule type" value="Genomic_DNA"/>
</dbReference>
<protein>
    <submittedName>
        <fullName evidence="1">Uncharacterized protein m517R</fullName>
    </submittedName>
</protein>
<name>A7IUP7_PBCVM</name>
<organism evidence="1 2">
    <name type="scientific">Paramecium bursaria Chlorella virus MT325</name>
    <name type="common">PBCV-MT325</name>
    <dbReference type="NCBI Taxonomy" id="346932"/>
    <lineage>
        <taxon>Viruses</taxon>
        <taxon>Varidnaviria</taxon>
        <taxon>Bamfordvirae</taxon>
        <taxon>Nucleocytoviricota</taxon>
        <taxon>Megaviricetes</taxon>
        <taxon>Algavirales</taxon>
        <taxon>Phycodnaviridae</taxon>
        <taxon>Chlorovirus</taxon>
        <taxon>Chlorovirus conductrix</taxon>
        <taxon>Paramecium bursaria Chlorella virus A1</taxon>
    </lineage>
</organism>
<evidence type="ECO:0000313" key="1">
    <source>
        <dbReference type="EMBL" id="ABT14071.1"/>
    </source>
</evidence>
<sequence>MTQVRHFAQLTMNRIIATSGESCKLHRLYKISFNTGQKYIGQTKKMPEERFKEHMRASSKCTLLKNALEINKTPLLSTLAVTGAQQIDTLERVAIAIEDSVSRPSGLNICVGGPGVKRPDSKYYKFRDDVALVKSLLDKKHFVSYDILFMRGDISLTEDEFKAVKRLV</sequence>
<proteinExistence type="predicted"/>
<gene>
    <name evidence="1" type="primary">m517R</name>
    <name evidence="1" type="ORF">MT325_m517R</name>
</gene>
<accession>A7IUP7</accession>
<evidence type="ECO:0000313" key="2">
    <source>
        <dbReference type="Proteomes" id="UP000246715"/>
    </source>
</evidence>
<organismHost>
    <name type="scientific">Paramecium bursaria</name>
    <dbReference type="NCBI Taxonomy" id="74790"/>
</organismHost>